<protein>
    <submittedName>
        <fullName evidence="9">Transmembrane emp24 domain trafficking protein 2</fullName>
    </submittedName>
</protein>
<feature type="domain" description="GOLD" evidence="8">
    <location>
        <begin position="1"/>
        <end position="179"/>
    </location>
</feature>
<reference evidence="9" key="1">
    <citation type="submission" date="2020-06" db="EMBL/GenBank/DDBJ databases">
        <authorList>
            <consortium name="Plant Systems Biology data submission"/>
        </authorList>
    </citation>
    <scope>NUCLEOTIDE SEQUENCE</scope>
    <source>
        <strain evidence="9">D6</strain>
    </source>
</reference>
<dbReference type="Proteomes" id="UP001153069">
    <property type="component" value="Unassembled WGS sequence"/>
</dbReference>
<keyword evidence="3 7" id="KW-0812">Transmembrane</keyword>
<evidence type="ECO:0000256" key="6">
    <source>
        <dbReference type="ARBA" id="ARBA00023136"/>
    </source>
</evidence>
<sequence length="183" mass="21233">MTVPAKEEECVVMFAPARSSINGNYNILEDHLKAEQVTIIVLDDNGKAFYRSKYNRDHGSFSIKHYTTERFQLCVQNHLFNRRRFDNLPRSVGISIRVDPPTKEDLDEKTKSLMEYSEKVFSAVNDLKGHFSFRKVRETHHRQIVERIFTELLYWTVGEAIFVVLLAVGGVLYLQHAISKTIL</sequence>
<gene>
    <name evidence="9" type="ORF">SEMRO_123_G059460.1</name>
</gene>
<proteinExistence type="inferred from homology"/>
<comment type="subcellular location">
    <subcellularLocation>
        <location evidence="1">Membrane</location>
        <topology evidence="1">Single-pass type I membrane protein</topology>
    </subcellularLocation>
</comment>
<accession>A0A9N8DFS7</accession>
<dbReference type="PANTHER" id="PTHR22811">
    <property type="entry name" value="TRANSMEMBRANE EMP24 DOMAIN-CONTAINING PROTEIN"/>
    <property type="match status" value="1"/>
</dbReference>
<keyword evidence="6 7" id="KW-0472">Membrane</keyword>
<keyword evidence="4" id="KW-0732">Signal</keyword>
<evidence type="ECO:0000256" key="3">
    <source>
        <dbReference type="ARBA" id="ARBA00022692"/>
    </source>
</evidence>
<dbReference type="InterPro" id="IPR015720">
    <property type="entry name" value="Emp24-like"/>
</dbReference>
<evidence type="ECO:0000313" key="10">
    <source>
        <dbReference type="Proteomes" id="UP001153069"/>
    </source>
</evidence>
<evidence type="ECO:0000256" key="4">
    <source>
        <dbReference type="ARBA" id="ARBA00022729"/>
    </source>
</evidence>
<evidence type="ECO:0000256" key="7">
    <source>
        <dbReference type="SAM" id="Phobius"/>
    </source>
</evidence>
<dbReference type="OrthoDB" id="39894at2759"/>
<organism evidence="9 10">
    <name type="scientific">Seminavis robusta</name>
    <dbReference type="NCBI Taxonomy" id="568900"/>
    <lineage>
        <taxon>Eukaryota</taxon>
        <taxon>Sar</taxon>
        <taxon>Stramenopiles</taxon>
        <taxon>Ochrophyta</taxon>
        <taxon>Bacillariophyta</taxon>
        <taxon>Bacillariophyceae</taxon>
        <taxon>Bacillariophycidae</taxon>
        <taxon>Naviculales</taxon>
        <taxon>Naviculaceae</taxon>
        <taxon>Seminavis</taxon>
    </lineage>
</organism>
<dbReference type="SMART" id="SM01190">
    <property type="entry name" value="EMP24_GP25L"/>
    <property type="match status" value="1"/>
</dbReference>
<keyword evidence="5 7" id="KW-1133">Transmembrane helix</keyword>
<dbReference type="EMBL" id="CAICTM010000122">
    <property type="protein sequence ID" value="CAB9501952.1"/>
    <property type="molecule type" value="Genomic_DNA"/>
</dbReference>
<keyword evidence="10" id="KW-1185">Reference proteome</keyword>
<evidence type="ECO:0000313" key="9">
    <source>
        <dbReference type="EMBL" id="CAB9501952.1"/>
    </source>
</evidence>
<dbReference type="GO" id="GO:0016020">
    <property type="term" value="C:membrane"/>
    <property type="evidence" value="ECO:0007669"/>
    <property type="project" value="UniProtKB-SubCell"/>
</dbReference>
<dbReference type="Pfam" id="PF01105">
    <property type="entry name" value="EMP24_GP25L"/>
    <property type="match status" value="1"/>
</dbReference>
<dbReference type="AlphaFoldDB" id="A0A9N8DFS7"/>
<evidence type="ECO:0000256" key="2">
    <source>
        <dbReference type="ARBA" id="ARBA00007104"/>
    </source>
</evidence>
<feature type="transmembrane region" description="Helical" evidence="7">
    <location>
        <begin position="152"/>
        <end position="174"/>
    </location>
</feature>
<evidence type="ECO:0000259" key="8">
    <source>
        <dbReference type="SMART" id="SM01190"/>
    </source>
</evidence>
<name>A0A9N8DFS7_9STRA</name>
<comment type="similarity">
    <text evidence="2">Belongs to the EMP24/GP25L family.</text>
</comment>
<evidence type="ECO:0000256" key="1">
    <source>
        <dbReference type="ARBA" id="ARBA00004479"/>
    </source>
</evidence>
<evidence type="ECO:0000256" key="5">
    <source>
        <dbReference type="ARBA" id="ARBA00022989"/>
    </source>
</evidence>
<comment type="caution">
    <text evidence="9">The sequence shown here is derived from an EMBL/GenBank/DDBJ whole genome shotgun (WGS) entry which is preliminary data.</text>
</comment>
<dbReference type="InterPro" id="IPR009038">
    <property type="entry name" value="GOLD_dom"/>
</dbReference>